<dbReference type="InterPro" id="IPR017451">
    <property type="entry name" value="F-box-assoc_interact_dom"/>
</dbReference>
<accession>A0A5A7R943</accession>
<dbReference type="Proteomes" id="UP000325081">
    <property type="component" value="Unassembled WGS sequence"/>
</dbReference>
<reference evidence="3" key="1">
    <citation type="journal article" date="2019" name="Curr. Biol.">
        <title>Genome Sequence of Striga asiatica Provides Insight into the Evolution of Plant Parasitism.</title>
        <authorList>
            <person name="Yoshida S."/>
            <person name="Kim S."/>
            <person name="Wafula E.K."/>
            <person name="Tanskanen J."/>
            <person name="Kim Y.M."/>
            <person name="Honaas L."/>
            <person name="Yang Z."/>
            <person name="Spallek T."/>
            <person name="Conn C.E."/>
            <person name="Ichihashi Y."/>
            <person name="Cheong K."/>
            <person name="Cui S."/>
            <person name="Der J.P."/>
            <person name="Gundlach H."/>
            <person name="Jiao Y."/>
            <person name="Hori C."/>
            <person name="Ishida J.K."/>
            <person name="Kasahara H."/>
            <person name="Kiba T."/>
            <person name="Kim M.S."/>
            <person name="Koo N."/>
            <person name="Laohavisit A."/>
            <person name="Lee Y.H."/>
            <person name="Lumba S."/>
            <person name="McCourt P."/>
            <person name="Mortimer J.C."/>
            <person name="Mutuku J.M."/>
            <person name="Nomura T."/>
            <person name="Sasaki-Sekimoto Y."/>
            <person name="Seto Y."/>
            <person name="Wang Y."/>
            <person name="Wakatake T."/>
            <person name="Sakakibara H."/>
            <person name="Demura T."/>
            <person name="Yamaguchi S."/>
            <person name="Yoneyama K."/>
            <person name="Manabe R.I."/>
            <person name="Nelson D.C."/>
            <person name="Schulman A.H."/>
            <person name="Timko M.P."/>
            <person name="dePamphilis C.W."/>
            <person name="Choi D."/>
            <person name="Shirasu K."/>
        </authorList>
    </citation>
    <scope>NUCLEOTIDE SEQUENCE [LARGE SCALE GENOMIC DNA]</scope>
    <source>
        <strain evidence="3">cv. UVA1</strain>
    </source>
</reference>
<dbReference type="InterPro" id="IPR050796">
    <property type="entry name" value="SCF_F-box_component"/>
</dbReference>
<dbReference type="PANTHER" id="PTHR31672">
    <property type="entry name" value="BNACNNG10540D PROTEIN"/>
    <property type="match status" value="1"/>
</dbReference>
<evidence type="ECO:0000313" key="3">
    <source>
        <dbReference type="Proteomes" id="UP000325081"/>
    </source>
</evidence>
<dbReference type="NCBIfam" id="TIGR01640">
    <property type="entry name" value="F_box_assoc_1"/>
    <property type="match status" value="1"/>
</dbReference>
<dbReference type="Pfam" id="PF08268">
    <property type="entry name" value="FBA_3"/>
    <property type="match status" value="1"/>
</dbReference>
<organism evidence="2 3">
    <name type="scientific">Striga asiatica</name>
    <name type="common">Asiatic witchweed</name>
    <name type="synonym">Buchnera asiatica</name>
    <dbReference type="NCBI Taxonomy" id="4170"/>
    <lineage>
        <taxon>Eukaryota</taxon>
        <taxon>Viridiplantae</taxon>
        <taxon>Streptophyta</taxon>
        <taxon>Embryophyta</taxon>
        <taxon>Tracheophyta</taxon>
        <taxon>Spermatophyta</taxon>
        <taxon>Magnoliopsida</taxon>
        <taxon>eudicotyledons</taxon>
        <taxon>Gunneridae</taxon>
        <taxon>Pentapetalae</taxon>
        <taxon>asterids</taxon>
        <taxon>lamiids</taxon>
        <taxon>Lamiales</taxon>
        <taxon>Orobanchaceae</taxon>
        <taxon>Buchnereae</taxon>
        <taxon>Striga</taxon>
    </lineage>
</organism>
<gene>
    <name evidence="2" type="ORF">STAS_30319</name>
</gene>
<dbReference type="AlphaFoldDB" id="A0A5A7R943"/>
<dbReference type="EMBL" id="BKCP01010514">
    <property type="protein sequence ID" value="GER52844.1"/>
    <property type="molecule type" value="Genomic_DNA"/>
</dbReference>
<dbReference type="OrthoDB" id="894159at2759"/>
<protein>
    <submittedName>
        <fullName evidence="2">F-box protein</fullName>
    </submittedName>
</protein>
<keyword evidence="3" id="KW-1185">Reference proteome</keyword>
<evidence type="ECO:0000313" key="2">
    <source>
        <dbReference type="EMBL" id="GER52844.1"/>
    </source>
</evidence>
<feature type="domain" description="F-box associated beta-propeller type 3" evidence="1">
    <location>
        <begin position="67"/>
        <end position="190"/>
    </location>
</feature>
<name>A0A5A7R943_STRAF</name>
<proteinExistence type="predicted"/>
<dbReference type="PANTHER" id="PTHR31672:SF11">
    <property type="entry name" value="F-BOX PROTEIN CPR1-LIKE ISOFORM X2"/>
    <property type="match status" value="1"/>
</dbReference>
<sequence>MTTNELQPTFILDESLYTLCFQADVSILFQVETSVMKKPFPSDIIRIGCDGLLLKSSVLDGEGTNTITLSIQNPLTRQNLVIPPLHGIKINEFTRYGVAYAPVSKVYKVALALPPESEDSTTEAKCCYIFTVGDIHGSWRNVSTAHLSIADKKAFEGQPLTYEGGFIHWIALDNDRVLTMDIETETIKETPLPINEVDAQPTVFLSTGEYLSFLVLVFGDANEPSIFVYHLDTKEMVTLELPEQVHYLCPIIHKNSLIRF</sequence>
<dbReference type="InterPro" id="IPR013187">
    <property type="entry name" value="F-box-assoc_dom_typ3"/>
</dbReference>
<evidence type="ECO:0000259" key="1">
    <source>
        <dbReference type="Pfam" id="PF08268"/>
    </source>
</evidence>
<comment type="caution">
    <text evidence="2">The sequence shown here is derived from an EMBL/GenBank/DDBJ whole genome shotgun (WGS) entry which is preliminary data.</text>
</comment>